<dbReference type="PIRSF" id="PIRSF000097">
    <property type="entry name" value="AKR"/>
    <property type="match status" value="1"/>
</dbReference>
<evidence type="ECO:0000256" key="7">
    <source>
        <dbReference type="SAM" id="SignalP"/>
    </source>
</evidence>
<evidence type="ECO:0000256" key="1">
    <source>
        <dbReference type="ARBA" id="ARBA00007905"/>
    </source>
</evidence>
<feature type="domain" description="NADP-dependent oxidoreductase" evidence="8">
    <location>
        <begin position="43"/>
        <end position="281"/>
    </location>
</feature>
<evidence type="ECO:0000256" key="4">
    <source>
        <dbReference type="PIRSR" id="PIRSR000097-1"/>
    </source>
</evidence>
<dbReference type="PROSITE" id="PS00062">
    <property type="entry name" value="ALDOKETO_REDUCTASE_2"/>
    <property type="match status" value="1"/>
</dbReference>
<feature type="chain" id="PRO_5019154080" evidence="7">
    <location>
        <begin position="20"/>
        <end position="297"/>
    </location>
</feature>
<evidence type="ECO:0000313" key="10">
    <source>
        <dbReference type="Proteomes" id="UP000270673"/>
    </source>
</evidence>
<dbReference type="PRINTS" id="PR00069">
    <property type="entry name" value="ALDKETRDTASE"/>
</dbReference>
<dbReference type="KEGG" id="buy:D8S85_16950"/>
<evidence type="ECO:0000256" key="5">
    <source>
        <dbReference type="PIRSR" id="PIRSR000097-2"/>
    </source>
</evidence>
<feature type="signal peptide" evidence="7">
    <location>
        <begin position="1"/>
        <end position="19"/>
    </location>
</feature>
<sequence>MKSILALSLAWGMASQTSAQKMNTVPTIKLNNGMEMPQLGVGTFLVKEDAAKRVCHAIQIGFRLIDTAQGYDNEKEVGEGIRLSGIDRGELFITTKVNTTEMRNGTVRQSLDKSLSDLGLEYLDLVLIHWPVEGHIKETWQILEEYVDNGKIRSIGLSNFNPHHIDSLLVYARVRPVINQIEIHPYMTQIDKSGYNFQQNIQTEAWGPLGQGTTEELKDPVIGKMAKQHGKSIAQIILRWHMQRGLVTIPRCDNDIYTEENIDIFDFELSAAEMEIITGLNRNQRTNTLNNPDNFPW</sequence>
<protein>
    <submittedName>
        <fullName evidence="9">Aldo/keto reductase</fullName>
    </submittedName>
</protein>
<evidence type="ECO:0000256" key="6">
    <source>
        <dbReference type="PIRSR" id="PIRSR000097-3"/>
    </source>
</evidence>
<dbReference type="InterPro" id="IPR023210">
    <property type="entry name" value="NADP_OxRdtase_dom"/>
</dbReference>
<keyword evidence="10" id="KW-1185">Reference proteome</keyword>
<dbReference type="PROSITE" id="PS00798">
    <property type="entry name" value="ALDOKETO_REDUCTASE_1"/>
    <property type="match status" value="1"/>
</dbReference>
<feature type="site" description="Lowers pKa of active site Tyr" evidence="6">
    <location>
        <position position="96"/>
    </location>
</feature>
<dbReference type="Gene3D" id="3.20.20.100">
    <property type="entry name" value="NADP-dependent oxidoreductase domain"/>
    <property type="match status" value="1"/>
</dbReference>
<feature type="binding site" evidence="5">
    <location>
        <position position="129"/>
    </location>
    <ligand>
        <name>substrate</name>
    </ligand>
</feature>
<feature type="active site" description="Proton donor" evidence="4">
    <location>
        <position position="71"/>
    </location>
</feature>
<dbReference type="CDD" id="cd19071">
    <property type="entry name" value="AKR_AKR1-5-like"/>
    <property type="match status" value="1"/>
</dbReference>
<dbReference type="OrthoDB" id="9804790at2"/>
<proteinExistence type="inferred from homology"/>
<keyword evidence="2" id="KW-0521">NADP</keyword>
<reference evidence="9 10" key="1">
    <citation type="submission" date="2018-10" db="EMBL/GenBank/DDBJ databases">
        <title>Butyricimonas faecalis sp. nov., isolated from human faeces and emended description of the genus Butyricimonas.</title>
        <authorList>
            <person name="Le Roy T."/>
            <person name="Van der Smissen P."/>
            <person name="Paquot A."/>
            <person name="Delzenne N."/>
            <person name="Muccioli G."/>
            <person name="Collet J.-F."/>
            <person name="Cani P.D."/>
        </authorList>
    </citation>
    <scope>NUCLEOTIDE SEQUENCE [LARGE SCALE GENOMIC DNA]</scope>
    <source>
        <strain evidence="9 10">H184</strain>
    </source>
</reference>
<dbReference type="GO" id="GO:0016616">
    <property type="term" value="F:oxidoreductase activity, acting on the CH-OH group of donors, NAD or NADP as acceptor"/>
    <property type="evidence" value="ECO:0007669"/>
    <property type="project" value="UniProtKB-ARBA"/>
</dbReference>
<accession>A0A3S9VWZ2</accession>
<organism evidence="9 10">
    <name type="scientific">Butyricimonas faecalis</name>
    <dbReference type="NCBI Taxonomy" id="2093856"/>
    <lineage>
        <taxon>Bacteria</taxon>
        <taxon>Pseudomonadati</taxon>
        <taxon>Bacteroidota</taxon>
        <taxon>Bacteroidia</taxon>
        <taxon>Bacteroidales</taxon>
        <taxon>Odoribacteraceae</taxon>
        <taxon>Butyricimonas</taxon>
    </lineage>
</organism>
<dbReference type="PANTHER" id="PTHR43827">
    <property type="entry name" value="2,5-DIKETO-D-GLUCONIC ACID REDUCTASE"/>
    <property type="match status" value="1"/>
</dbReference>
<keyword evidence="3" id="KW-0560">Oxidoreductase</keyword>
<dbReference type="InterPro" id="IPR018170">
    <property type="entry name" value="Aldo/ket_reductase_CS"/>
</dbReference>
<keyword evidence="7" id="KW-0732">Signal</keyword>
<dbReference type="AlphaFoldDB" id="A0A3S9VWZ2"/>
<evidence type="ECO:0000256" key="2">
    <source>
        <dbReference type="ARBA" id="ARBA00022857"/>
    </source>
</evidence>
<dbReference type="FunFam" id="3.20.20.100:FF:000015">
    <property type="entry name" value="Oxidoreductase, aldo/keto reductase family"/>
    <property type="match status" value="1"/>
</dbReference>
<dbReference type="Pfam" id="PF00248">
    <property type="entry name" value="Aldo_ket_red"/>
    <property type="match status" value="1"/>
</dbReference>
<dbReference type="EMBL" id="CP032819">
    <property type="protein sequence ID" value="AZS31076.1"/>
    <property type="molecule type" value="Genomic_DNA"/>
</dbReference>
<dbReference type="PANTHER" id="PTHR43827:SF3">
    <property type="entry name" value="NADP-DEPENDENT OXIDOREDUCTASE DOMAIN-CONTAINING PROTEIN"/>
    <property type="match status" value="1"/>
</dbReference>
<gene>
    <name evidence="9" type="ORF">D8S85_16950</name>
</gene>
<dbReference type="SUPFAM" id="SSF51430">
    <property type="entry name" value="NAD(P)-linked oxidoreductase"/>
    <property type="match status" value="1"/>
</dbReference>
<evidence type="ECO:0000259" key="8">
    <source>
        <dbReference type="Pfam" id="PF00248"/>
    </source>
</evidence>
<dbReference type="InterPro" id="IPR020471">
    <property type="entry name" value="AKR"/>
</dbReference>
<dbReference type="InterPro" id="IPR036812">
    <property type="entry name" value="NAD(P)_OxRdtase_dom_sf"/>
</dbReference>
<evidence type="ECO:0000256" key="3">
    <source>
        <dbReference type="ARBA" id="ARBA00023002"/>
    </source>
</evidence>
<evidence type="ECO:0000313" key="9">
    <source>
        <dbReference type="EMBL" id="AZS31076.1"/>
    </source>
</evidence>
<comment type="similarity">
    <text evidence="1">Belongs to the aldo/keto reductase family.</text>
</comment>
<name>A0A3S9VWZ2_9BACT</name>
<dbReference type="Proteomes" id="UP000270673">
    <property type="component" value="Chromosome"/>
</dbReference>